<comment type="subcellular location">
    <subcellularLocation>
        <location evidence="1">Cell membrane</location>
        <topology evidence="1">Multi-pass membrane protein</topology>
    </subcellularLocation>
</comment>
<dbReference type="PANTHER" id="PTHR43549">
    <property type="entry name" value="MULTIDRUG RESISTANCE PROTEIN YPNP-RELATED"/>
    <property type="match status" value="1"/>
</dbReference>
<dbReference type="Pfam" id="PF01554">
    <property type="entry name" value="MatE"/>
    <property type="match status" value="2"/>
</dbReference>
<keyword evidence="6 8" id="KW-1133">Transmembrane helix</keyword>
<evidence type="ECO:0000256" key="4">
    <source>
        <dbReference type="ARBA" id="ARBA00022475"/>
    </source>
</evidence>
<dbReference type="CDD" id="cd13138">
    <property type="entry name" value="MATE_yoeA_like"/>
    <property type="match status" value="1"/>
</dbReference>
<keyword evidence="3" id="KW-0813">Transport</keyword>
<evidence type="ECO:0000256" key="2">
    <source>
        <dbReference type="ARBA" id="ARBA00010199"/>
    </source>
</evidence>
<feature type="transmembrane region" description="Helical" evidence="8">
    <location>
        <begin position="423"/>
        <end position="442"/>
    </location>
</feature>
<evidence type="ECO:0000256" key="7">
    <source>
        <dbReference type="ARBA" id="ARBA00023136"/>
    </source>
</evidence>
<feature type="transmembrane region" description="Helical" evidence="8">
    <location>
        <begin position="146"/>
        <end position="167"/>
    </location>
</feature>
<keyword evidence="7 8" id="KW-0472">Membrane</keyword>
<dbReference type="PIRSF" id="PIRSF006603">
    <property type="entry name" value="DinF"/>
    <property type="match status" value="1"/>
</dbReference>
<protein>
    <submittedName>
        <fullName evidence="9">MATE family efflux transporter</fullName>
    </submittedName>
</protein>
<dbReference type="EMBL" id="BAAADS010000015">
    <property type="protein sequence ID" value="GAA0603893.1"/>
    <property type="molecule type" value="Genomic_DNA"/>
</dbReference>
<evidence type="ECO:0000256" key="5">
    <source>
        <dbReference type="ARBA" id="ARBA00022692"/>
    </source>
</evidence>
<feature type="transmembrane region" description="Helical" evidence="8">
    <location>
        <begin position="245"/>
        <end position="261"/>
    </location>
</feature>
<comment type="caution">
    <text evidence="9">The sequence shown here is derived from an EMBL/GenBank/DDBJ whole genome shotgun (WGS) entry which is preliminary data.</text>
</comment>
<feature type="transmembrane region" description="Helical" evidence="8">
    <location>
        <begin position="204"/>
        <end position="225"/>
    </location>
</feature>
<feature type="transmembrane region" description="Helical" evidence="8">
    <location>
        <begin position="393"/>
        <end position="417"/>
    </location>
</feature>
<dbReference type="InterPro" id="IPR048279">
    <property type="entry name" value="MdtK-like"/>
</dbReference>
<accession>A0ABN1G4P7</accession>
<reference evidence="9 10" key="1">
    <citation type="journal article" date="2019" name="Int. J. Syst. Evol. Microbiol.">
        <title>The Global Catalogue of Microorganisms (GCM) 10K type strain sequencing project: providing services to taxonomists for standard genome sequencing and annotation.</title>
        <authorList>
            <consortium name="The Broad Institute Genomics Platform"/>
            <consortium name="The Broad Institute Genome Sequencing Center for Infectious Disease"/>
            <person name="Wu L."/>
            <person name="Ma J."/>
        </authorList>
    </citation>
    <scope>NUCLEOTIDE SEQUENCE [LARGE SCALE GENOMIC DNA]</scope>
    <source>
        <strain evidence="9 10">JCM 15395</strain>
    </source>
</reference>
<feature type="transmembrane region" description="Helical" evidence="8">
    <location>
        <begin position="365"/>
        <end position="386"/>
    </location>
</feature>
<comment type="similarity">
    <text evidence="2">Belongs to the multi antimicrobial extrusion (MATE) (TC 2.A.66.1) family.</text>
</comment>
<evidence type="ECO:0000256" key="6">
    <source>
        <dbReference type="ARBA" id="ARBA00022989"/>
    </source>
</evidence>
<name>A0ABN1G4P7_9BACI</name>
<feature type="transmembrane region" description="Helical" evidence="8">
    <location>
        <begin position="21"/>
        <end position="39"/>
    </location>
</feature>
<dbReference type="InterPro" id="IPR002528">
    <property type="entry name" value="MATE_fam"/>
</dbReference>
<feature type="transmembrane region" description="Helical" evidence="8">
    <location>
        <begin position="267"/>
        <end position="285"/>
    </location>
</feature>
<feature type="transmembrane region" description="Helical" evidence="8">
    <location>
        <begin position="179"/>
        <end position="198"/>
    </location>
</feature>
<proteinExistence type="inferred from homology"/>
<dbReference type="RefSeq" id="WP_343812854.1">
    <property type="nucleotide sequence ID" value="NZ_BAAADS010000015.1"/>
</dbReference>
<keyword evidence="10" id="KW-1185">Reference proteome</keyword>
<dbReference type="InterPro" id="IPR052031">
    <property type="entry name" value="Membrane_Transporter-Flippase"/>
</dbReference>
<feature type="transmembrane region" description="Helical" evidence="8">
    <location>
        <begin position="327"/>
        <end position="345"/>
    </location>
</feature>
<keyword evidence="5 8" id="KW-0812">Transmembrane</keyword>
<feature type="transmembrane region" description="Helical" evidence="8">
    <location>
        <begin position="59"/>
        <end position="82"/>
    </location>
</feature>
<evidence type="ECO:0000313" key="9">
    <source>
        <dbReference type="EMBL" id="GAA0603893.1"/>
    </source>
</evidence>
<evidence type="ECO:0000256" key="1">
    <source>
        <dbReference type="ARBA" id="ARBA00004651"/>
    </source>
</evidence>
<evidence type="ECO:0000256" key="3">
    <source>
        <dbReference type="ARBA" id="ARBA00022448"/>
    </source>
</evidence>
<dbReference type="Proteomes" id="UP001500866">
    <property type="component" value="Unassembled WGS sequence"/>
</dbReference>
<evidence type="ECO:0000256" key="8">
    <source>
        <dbReference type="SAM" id="Phobius"/>
    </source>
</evidence>
<gene>
    <name evidence="9" type="ORF">GCM10009001_21230</name>
</gene>
<dbReference type="NCBIfam" id="TIGR00797">
    <property type="entry name" value="matE"/>
    <property type="match status" value="1"/>
</dbReference>
<keyword evidence="4" id="KW-1003">Cell membrane</keyword>
<feature type="transmembrane region" description="Helical" evidence="8">
    <location>
        <begin position="103"/>
        <end position="126"/>
    </location>
</feature>
<evidence type="ECO:0000313" key="10">
    <source>
        <dbReference type="Proteomes" id="UP001500866"/>
    </source>
</evidence>
<dbReference type="PANTHER" id="PTHR43549:SF3">
    <property type="entry name" value="MULTIDRUG RESISTANCE PROTEIN YPNP-RELATED"/>
    <property type="match status" value="1"/>
</dbReference>
<sequence>MGRKRKDKIQVKKQHNFTEGNIFKQLLIFSGPLMLTNLLQTSYQFADSLWVGNLLGANALGAVAIASTIIFTVLSFVLGLNNAALTILSQQKGKENESGLKRYLNAFVVILTILALALSAFGFVLAEQLLHLLGTPENMLHEAKTYLQINFLGILFLFGYNFISTVLRALGDSRTPLRFVMIAVLLNILLNPLFIAGMNFGINGAAYATIVAQGTAFLYGVIYVLSKKLAPFRFPTIPSKQEVKLILNLGIPAGLQMAVISAGSAAIMSVVTIFGSSVVAGFGAAQRLDKILMLPAHALGTAVNSMAGQNIGVHDWERVKKIAKYGVLYNFSIMLLIGLIVILFAEYGIRMFIGEAEAVSFGTTYLQIVALCYPFLGINFILNGIVRASGAMYQVLVLNIISFWVLRFPLSYVFSIWFGDTGIPLGMGASFLLSSFASFMYFRFGKWREKQLFAGGN</sequence>
<organism evidence="9 10">
    <name type="scientific">Virgibacillus siamensis</name>
    <dbReference type="NCBI Taxonomy" id="480071"/>
    <lineage>
        <taxon>Bacteria</taxon>
        <taxon>Bacillati</taxon>
        <taxon>Bacillota</taxon>
        <taxon>Bacilli</taxon>
        <taxon>Bacillales</taxon>
        <taxon>Bacillaceae</taxon>
        <taxon>Virgibacillus</taxon>
    </lineage>
</organism>